<name>A0A2X2U590_9FIRM</name>
<dbReference type="InterPro" id="IPR016032">
    <property type="entry name" value="Sig_transdc_resp-reg_C-effctor"/>
</dbReference>
<dbReference type="Gene3D" id="1.10.10.10">
    <property type="entry name" value="Winged helix-like DNA-binding domain superfamily/Winged helix DNA-binding domain"/>
    <property type="match status" value="1"/>
</dbReference>
<protein>
    <submittedName>
        <fullName evidence="2">Stage 0 sporulation protein A</fullName>
    </submittedName>
</protein>
<dbReference type="Proteomes" id="UP000251853">
    <property type="component" value="Unassembled WGS sequence"/>
</dbReference>
<sequence>MPHKPVFDSSEIHTILTLLGADLHYVGYRYTEYALMLMKEDEERIHSVTKCLYPEIAKRYQTSCNSVERNIRTLSQVAWRSQPRLLQKLAGHTLDRRPTSSQFLAILFAYLSRTGNQEIKV</sequence>
<gene>
    <name evidence="2" type="primary">spo0A1</name>
    <name evidence="2" type="ORF">NCTC11224_02726</name>
</gene>
<dbReference type="InterPro" id="IPR014879">
    <property type="entry name" value="Spo0A_C"/>
</dbReference>
<dbReference type="Pfam" id="PF08769">
    <property type="entry name" value="Spo0A_C"/>
    <property type="match status" value="1"/>
</dbReference>
<evidence type="ECO:0000313" key="2">
    <source>
        <dbReference type="EMBL" id="SQB11366.1"/>
    </source>
</evidence>
<organism evidence="2 3">
    <name type="scientific">Enterocloster clostridioformis</name>
    <dbReference type="NCBI Taxonomy" id="1531"/>
    <lineage>
        <taxon>Bacteria</taxon>
        <taxon>Bacillati</taxon>
        <taxon>Bacillota</taxon>
        <taxon>Clostridia</taxon>
        <taxon>Lachnospirales</taxon>
        <taxon>Lachnospiraceae</taxon>
        <taxon>Enterocloster</taxon>
    </lineage>
</organism>
<dbReference type="SUPFAM" id="SSF46894">
    <property type="entry name" value="C-terminal effector domain of the bipartite response regulators"/>
    <property type="match status" value="1"/>
</dbReference>
<accession>A0A2X2U590</accession>
<dbReference type="GO" id="GO:0042173">
    <property type="term" value="P:regulation of sporulation resulting in formation of a cellular spore"/>
    <property type="evidence" value="ECO:0007669"/>
    <property type="project" value="InterPro"/>
</dbReference>
<evidence type="ECO:0000259" key="1">
    <source>
        <dbReference type="Pfam" id="PF08769"/>
    </source>
</evidence>
<dbReference type="GO" id="GO:0005509">
    <property type="term" value="F:calcium ion binding"/>
    <property type="evidence" value="ECO:0007669"/>
    <property type="project" value="InterPro"/>
</dbReference>
<dbReference type="EMBL" id="UAVW01000009">
    <property type="protein sequence ID" value="SQB11366.1"/>
    <property type="molecule type" value="Genomic_DNA"/>
</dbReference>
<evidence type="ECO:0000313" key="3">
    <source>
        <dbReference type="Proteomes" id="UP000251853"/>
    </source>
</evidence>
<dbReference type="RefSeq" id="WP_089775859.1">
    <property type="nucleotide sequence ID" value="NZ_CAUDZF010000097.1"/>
</dbReference>
<dbReference type="GO" id="GO:0003700">
    <property type="term" value="F:DNA-binding transcription factor activity"/>
    <property type="evidence" value="ECO:0007669"/>
    <property type="project" value="InterPro"/>
</dbReference>
<dbReference type="AlphaFoldDB" id="A0A2X2U590"/>
<dbReference type="GO" id="GO:0003677">
    <property type="term" value="F:DNA binding"/>
    <property type="evidence" value="ECO:0007669"/>
    <property type="project" value="InterPro"/>
</dbReference>
<dbReference type="GO" id="GO:0005737">
    <property type="term" value="C:cytoplasm"/>
    <property type="evidence" value="ECO:0007669"/>
    <property type="project" value="InterPro"/>
</dbReference>
<proteinExistence type="predicted"/>
<keyword evidence="3" id="KW-1185">Reference proteome</keyword>
<feature type="domain" description="Sporulation initiation factor Spo0A C-terminal" evidence="1">
    <location>
        <begin position="12"/>
        <end position="109"/>
    </location>
</feature>
<reference evidence="2 3" key="1">
    <citation type="submission" date="2018-06" db="EMBL/GenBank/DDBJ databases">
        <authorList>
            <consortium name="Pathogen Informatics"/>
            <person name="Doyle S."/>
        </authorList>
    </citation>
    <scope>NUCLEOTIDE SEQUENCE [LARGE SCALE GENOMIC DNA]</scope>
    <source>
        <strain evidence="2 3">NCTC11224</strain>
    </source>
</reference>
<dbReference type="InterPro" id="IPR036388">
    <property type="entry name" value="WH-like_DNA-bd_sf"/>
</dbReference>